<feature type="binding site" evidence="9 12">
    <location>
        <begin position="365"/>
        <end position="372"/>
    </location>
    <ligand>
        <name>ATP</name>
        <dbReference type="ChEBI" id="CHEBI:30616"/>
    </ligand>
</feature>
<dbReference type="EMBL" id="LGKP01000015">
    <property type="protein sequence ID" value="KPL88803.1"/>
    <property type="molecule type" value="Genomic_DNA"/>
</dbReference>
<dbReference type="Gene3D" id="1.20.58.1480">
    <property type="match status" value="1"/>
</dbReference>
<dbReference type="Pfam" id="PF02190">
    <property type="entry name" value="LON_substr_bdg"/>
    <property type="match status" value="1"/>
</dbReference>
<comment type="induction">
    <text evidence="9">By heat shock.</text>
</comment>
<dbReference type="PROSITE" id="PS01046">
    <property type="entry name" value="LON_SER"/>
    <property type="match status" value="1"/>
</dbReference>
<dbReference type="OrthoDB" id="9803599at2"/>
<keyword evidence="4 9" id="KW-0547">Nucleotide-binding</keyword>
<evidence type="ECO:0000256" key="13">
    <source>
        <dbReference type="PROSITE-ProRule" id="PRU01122"/>
    </source>
</evidence>
<dbReference type="HAMAP" id="MF_01973">
    <property type="entry name" value="lon_bact"/>
    <property type="match status" value="1"/>
</dbReference>
<dbReference type="STRING" id="70996.SE18_08965"/>
<comment type="function">
    <text evidence="9">ATP-dependent serine protease that mediates the selective degradation of mutant and abnormal proteins as well as certain short-lived regulatory proteins. Required for cellular homeostasis and for survival from DNA damage and developmental changes induced by stress. Degrades polypeptides processively to yield small peptide fragments that are 5 to 10 amino acids long. Binds to DNA in a double-stranded, site-specific manner.</text>
</comment>
<dbReference type="InterPro" id="IPR003111">
    <property type="entry name" value="Lon_prtase_N"/>
</dbReference>
<keyword evidence="3 9" id="KW-0645">Protease</keyword>
<dbReference type="GO" id="GO:0034605">
    <property type="term" value="P:cellular response to heat"/>
    <property type="evidence" value="ECO:0007669"/>
    <property type="project" value="UniProtKB-UniRule"/>
</dbReference>
<evidence type="ECO:0000313" key="18">
    <source>
        <dbReference type="Proteomes" id="UP000050277"/>
    </source>
</evidence>
<dbReference type="PATRIC" id="fig|70996.4.peg.4347"/>
<dbReference type="Pfam" id="PF05362">
    <property type="entry name" value="Lon_C"/>
    <property type="match status" value="1"/>
</dbReference>
<keyword evidence="7 9" id="KW-0067">ATP-binding</keyword>
<dbReference type="Gene3D" id="2.30.130.40">
    <property type="entry name" value="LON domain-like"/>
    <property type="match status" value="1"/>
</dbReference>
<evidence type="ECO:0000256" key="11">
    <source>
        <dbReference type="PIRSR" id="PIRSR001174-1"/>
    </source>
</evidence>
<comment type="similarity">
    <text evidence="9 10 13 14">Belongs to the peptidase S16 family.</text>
</comment>
<evidence type="ECO:0000259" key="16">
    <source>
        <dbReference type="PROSITE" id="PS51787"/>
    </source>
</evidence>
<dbReference type="SMART" id="SM00464">
    <property type="entry name" value="LON"/>
    <property type="match status" value="1"/>
</dbReference>
<name>A0A0P6YAS2_9CHLR</name>
<dbReference type="InterPro" id="IPR027417">
    <property type="entry name" value="P-loop_NTPase"/>
</dbReference>
<evidence type="ECO:0000256" key="4">
    <source>
        <dbReference type="ARBA" id="ARBA00022741"/>
    </source>
</evidence>
<dbReference type="PRINTS" id="PR00830">
    <property type="entry name" value="ENDOLAPTASE"/>
</dbReference>
<keyword evidence="2 9" id="KW-0963">Cytoplasm</keyword>
<dbReference type="AlphaFoldDB" id="A0A0P6YAS2"/>
<proteinExistence type="evidence at transcript level"/>
<dbReference type="NCBIfam" id="TIGR00763">
    <property type="entry name" value="lon"/>
    <property type="match status" value="1"/>
</dbReference>
<dbReference type="FunFam" id="3.40.50.300:FF:000382">
    <property type="entry name" value="Lon protease homolog 2, peroxisomal"/>
    <property type="match status" value="1"/>
</dbReference>
<dbReference type="GO" id="GO:0004252">
    <property type="term" value="F:serine-type endopeptidase activity"/>
    <property type="evidence" value="ECO:0007669"/>
    <property type="project" value="UniProtKB-UniRule"/>
</dbReference>
<dbReference type="InterPro" id="IPR054594">
    <property type="entry name" value="Lon_lid"/>
</dbReference>
<evidence type="ECO:0000313" key="17">
    <source>
        <dbReference type="EMBL" id="KPL88803.1"/>
    </source>
</evidence>
<dbReference type="Gene3D" id="1.10.8.60">
    <property type="match status" value="1"/>
</dbReference>
<dbReference type="InterPro" id="IPR046336">
    <property type="entry name" value="Lon_prtase_N_sf"/>
</dbReference>
<dbReference type="PROSITE" id="PS51787">
    <property type="entry name" value="LON_N"/>
    <property type="match status" value="1"/>
</dbReference>
<dbReference type="GO" id="GO:0005737">
    <property type="term" value="C:cytoplasm"/>
    <property type="evidence" value="ECO:0007669"/>
    <property type="project" value="UniProtKB-SubCell"/>
</dbReference>
<evidence type="ECO:0000256" key="6">
    <source>
        <dbReference type="ARBA" id="ARBA00022825"/>
    </source>
</evidence>
<comment type="caution">
    <text evidence="17">The sequence shown here is derived from an EMBL/GenBank/DDBJ whole genome shotgun (WGS) entry which is preliminary data.</text>
</comment>
<dbReference type="SUPFAM" id="SSF52540">
    <property type="entry name" value="P-loop containing nucleoside triphosphate hydrolases"/>
    <property type="match status" value="1"/>
</dbReference>
<dbReference type="GO" id="GO:0016887">
    <property type="term" value="F:ATP hydrolysis activity"/>
    <property type="evidence" value="ECO:0007669"/>
    <property type="project" value="UniProtKB-UniRule"/>
</dbReference>
<dbReference type="GO" id="GO:0004176">
    <property type="term" value="F:ATP-dependent peptidase activity"/>
    <property type="evidence" value="ECO:0007669"/>
    <property type="project" value="UniProtKB-UniRule"/>
</dbReference>
<evidence type="ECO:0000256" key="3">
    <source>
        <dbReference type="ARBA" id="ARBA00022670"/>
    </source>
</evidence>
<dbReference type="InterPro" id="IPR015947">
    <property type="entry name" value="PUA-like_sf"/>
</dbReference>
<evidence type="ECO:0000256" key="5">
    <source>
        <dbReference type="ARBA" id="ARBA00022801"/>
    </source>
</evidence>
<dbReference type="InterPro" id="IPR020568">
    <property type="entry name" value="Ribosomal_Su5_D2-typ_SF"/>
</dbReference>
<dbReference type="GO" id="GO:0043565">
    <property type="term" value="F:sequence-specific DNA binding"/>
    <property type="evidence" value="ECO:0007669"/>
    <property type="project" value="UniProtKB-UniRule"/>
</dbReference>
<dbReference type="Pfam" id="PF00004">
    <property type="entry name" value="AAA"/>
    <property type="match status" value="1"/>
</dbReference>
<evidence type="ECO:0000256" key="1">
    <source>
        <dbReference type="ARBA" id="ARBA00004496"/>
    </source>
</evidence>
<dbReference type="SMART" id="SM00382">
    <property type="entry name" value="AAA"/>
    <property type="match status" value="1"/>
</dbReference>
<evidence type="ECO:0000256" key="7">
    <source>
        <dbReference type="ARBA" id="ARBA00022840"/>
    </source>
</evidence>
<dbReference type="Pfam" id="PF22667">
    <property type="entry name" value="Lon_lid"/>
    <property type="match status" value="1"/>
</dbReference>
<dbReference type="InterPro" id="IPR008268">
    <property type="entry name" value="Peptidase_S16_AS"/>
</dbReference>
<dbReference type="Proteomes" id="UP000050277">
    <property type="component" value="Unassembled WGS sequence"/>
</dbReference>
<evidence type="ECO:0000256" key="9">
    <source>
        <dbReference type="HAMAP-Rule" id="MF_01973"/>
    </source>
</evidence>
<dbReference type="PANTHER" id="PTHR10046">
    <property type="entry name" value="ATP DEPENDENT LON PROTEASE FAMILY MEMBER"/>
    <property type="match status" value="1"/>
</dbReference>
<dbReference type="InterPro" id="IPR027543">
    <property type="entry name" value="Lon_bac"/>
</dbReference>
<dbReference type="Gene3D" id="1.20.5.5270">
    <property type="match status" value="1"/>
</dbReference>
<evidence type="ECO:0000256" key="12">
    <source>
        <dbReference type="PIRSR" id="PIRSR001174-2"/>
    </source>
</evidence>
<dbReference type="RefSeq" id="WP_054534102.1">
    <property type="nucleotide sequence ID" value="NZ_LGKP01000015.1"/>
</dbReference>
<evidence type="ECO:0000259" key="15">
    <source>
        <dbReference type="PROSITE" id="PS51786"/>
    </source>
</evidence>
<comment type="catalytic activity">
    <reaction evidence="9 10 13">
        <text>Hydrolysis of proteins in presence of ATP.</text>
        <dbReference type="EC" id="3.4.21.53"/>
    </reaction>
</comment>
<feature type="domain" description="Lon N-terminal" evidence="16">
    <location>
        <begin position="19"/>
        <end position="212"/>
    </location>
</feature>
<reference evidence="17 18" key="1">
    <citation type="submission" date="2015-07" db="EMBL/GenBank/DDBJ databases">
        <title>Whole genome sequence of Herpetosiphon geysericola DSM 7119.</title>
        <authorList>
            <person name="Hemp J."/>
            <person name="Ward L.M."/>
            <person name="Pace L.A."/>
            <person name="Fischer W.W."/>
        </authorList>
    </citation>
    <scope>NUCLEOTIDE SEQUENCE [LARGE SCALE GENOMIC DNA]</scope>
    <source>
        <strain evidence="17 18">DSM 7119</strain>
    </source>
</reference>
<sequence>MADDGQLVDDVKVAARVELPVLPLINTVLFPTMVTPLFVARDLSMAAIEAAMSADRRIVAVAQRAIEIEEHDTSQLYQVGVIAHIERVLKLPDGTTSVLVQGQQRVQIVDWLATEPYINAEVQIIEPDQESSLAVEAMMRGVLASYEKVVKLSRTMPDDAYVAALNLEDGSALADLIASTLPLDIGRRQQLLELFEVEERLRRLSVVLSQELDVLELEHHIQNQVQKEVDKSQRDFFLREQLKAIQTELGQEDPLTRELNELHDRIVAADLPAKAQAKALEELGRLEMMPPAAPEYSVIRTYLDWLLDLPWSKTSADVNDLQVAAQVLDNNHYGLKKVKERILEFIAVRMLAGDSTKSPILCFVGPPGVGKTSLGRSVAEALGREFVRLSLGGVHDEAEIRGHRRTYIGAMPGRIIQTMKDAGTINPVFMLDEIDKLGNDFRGDPAAALLEVLDPEQNNTFADHYLDLPYDLSKIMFITTANMLDPIDEPLLDRMEIVELPGYIEEEKVQIARKFLIPKQIEANGLKQHPISISDEALRQIIRTYTWEAGVRNLEREIGGICRKIARRVAEKKRYPRRITPTMLSDFLGQPPFDYSRANDRDEIGVATGMVWSSNGGDVVAIETAIVDGKGTTTLTGQLGDVMQESAQAALSYARASSRRLGIDGKRFEKIDIHIHVPEGGVPKDGPSAGITLACSVISALTHRPLRRDVAMTGEITLRGRVLPIGGLRDKILGAFRAGITTMLIPKKNLRDLEEVPNNVRRQITVIAVEHMDEVLPIAFVTNPLERGSQHTSDGDQPSLVLPTITQPQLGSIEL</sequence>
<dbReference type="FunFam" id="1.20.5.5270:FF:000002">
    <property type="entry name" value="Lon protease homolog"/>
    <property type="match status" value="1"/>
</dbReference>
<evidence type="ECO:0000256" key="14">
    <source>
        <dbReference type="RuleBase" id="RU000591"/>
    </source>
</evidence>
<accession>A0A0P6YAS2</accession>
<dbReference type="SUPFAM" id="SSF54211">
    <property type="entry name" value="Ribosomal protein S5 domain 2-like"/>
    <property type="match status" value="1"/>
</dbReference>
<keyword evidence="18" id="KW-1185">Reference proteome</keyword>
<comment type="subunit">
    <text evidence="9 10">Homohexamer. Organized in a ring with a central cavity.</text>
</comment>
<dbReference type="InterPro" id="IPR003593">
    <property type="entry name" value="AAA+_ATPase"/>
</dbReference>
<dbReference type="EC" id="3.4.21.53" evidence="9 10"/>
<dbReference type="PIRSF" id="PIRSF001174">
    <property type="entry name" value="Lon_proteas"/>
    <property type="match status" value="1"/>
</dbReference>
<gene>
    <name evidence="9" type="primary">lon</name>
    <name evidence="17" type="ORF">SE18_08965</name>
</gene>
<feature type="active site" evidence="9 11">
    <location>
        <position position="731"/>
    </location>
</feature>
<dbReference type="InterPro" id="IPR008269">
    <property type="entry name" value="Lon_proteolytic"/>
</dbReference>
<evidence type="ECO:0000256" key="10">
    <source>
        <dbReference type="PIRNR" id="PIRNR001174"/>
    </source>
</evidence>
<feature type="domain" description="Lon proteolytic" evidence="15">
    <location>
        <begin position="601"/>
        <end position="782"/>
    </location>
</feature>
<keyword evidence="6 9" id="KW-0720">Serine protease</keyword>
<dbReference type="InterPro" id="IPR003959">
    <property type="entry name" value="ATPase_AAA_core"/>
</dbReference>
<dbReference type="PROSITE" id="PS51786">
    <property type="entry name" value="LON_PROTEOLYTIC"/>
    <property type="match status" value="1"/>
</dbReference>
<evidence type="ECO:0000256" key="2">
    <source>
        <dbReference type="ARBA" id="ARBA00022490"/>
    </source>
</evidence>
<dbReference type="CDD" id="cd19500">
    <property type="entry name" value="RecA-like_Lon"/>
    <property type="match status" value="1"/>
</dbReference>
<protein>
    <recommendedName>
        <fullName evidence="9 10">Lon protease</fullName>
        <ecNumber evidence="9 10">3.4.21.53</ecNumber>
    </recommendedName>
    <alternativeName>
        <fullName evidence="9">ATP-dependent protease La</fullName>
    </alternativeName>
</protein>
<dbReference type="InterPro" id="IPR004815">
    <property type="entry name" value="Lon_bac/euk-typ"/>
</dbReference>
<dbReference type="InterPro" id="IPR014721">
    <property type="entry name" value="Ribsml_uS5_D2-typ_fold_subgr"/>
</dbReference>
<comment type="subcellular location">
    <subcellularLocation>
        <location evidence="1 9 10">Cytoplasm</location>
    </subcellularLocation>
</comment>
<keyword evidence="5 9" id="KW-0378">Hydrolase</keyword>
<organism evidence="17 18">
    <name type="scientific">Herpetosiphon geysericola</name>
    <dbReference type="NCBI Taxonomy" id="70996"/>
    <lineage>
        <taxon>Bacteria</taxon>
        <taxon>Bacillati</taxon>
        <taxon>Chloroflexota</taxon>
        <taxon>Chloroflexia</taxon>
        <taxon>Herpetosiphonales</taxon>
        <taxon>Herpetosiphonaceae</taxon>
        <taxon>Herpetosiphon</taxon>
    </lineage>
</organism>
<dbReference type="Gene3D" id="3.40.50.300">
    <property type="entry name" value="P-loop containing nucleotide triphosphate hydrolases"/>
    <property type="match status" value="1"/>
</dbReference>
<dbReference type="Gene3D" id="3.30.230.10">
    <property type="match status" value="1"/>
</dbReference>
<dbReference type="InterPro" id="IPR027065">
    <property type="entry name" value="Lon_Prtase"/>
</dbReference>
<feature type="active site" evidence="9 11">
    <location>
        <position position="688"/>
    </location>
</feature>
<dbReference type="GO" id="GO:0005524">
    <property type="term" value="F:ATP binding"/>
    <property type="evidence" value="ECO:0007669"/>
    <property type="project" value="UniProtKB-UniRule"/>
</dbReference>
<dbReference type="SUPFAM" id="SSF88697">
    <property type="entry name" value="PUA domain-like"/>
    <property type="match status" value="1"/>
</dbReference>
<dbReference type="GO" id="GO:0006515">
    <property type="term" value="P:protein quality control for misfolded or incompletely synthesized proteins"/>
    <property type="evidence" value="ECO:0007669"/>
    <property type="project" value="UniProtKB-UniRule"/>
</dbReference>
<keyword evidence="8 9" id="KW-0346">Stress response</keyword>
<evidence type="ECO:0000256" key="8">
    <source>
        <dbReference type="ARBA" id="ARBA00023016"/>
    </source>
</evidence>